<dbReference type="Gramene" id="GBG59383">
    <property type="protein sequence ID" value="GBG59383"/>
    <property type="gene ID" value="CBR_g38409"/>
</dbReference>
<organism evidence="2 3">
    <name type="scientific">Chara braunii</name>
    <name type="common">Braun's stonewort</name>
    <dbReference type="NCBI Taxonomy" id="69332"/>
    <lineage>
        <taxon>Eukaryota</taxon>
        <taxon>Viridiplantae</taxon>
        <taxon>Streptophyta</taxon>
        <taxon>Charophyceae</taxon>
        <taxon>Charales</taxon>
        <taxon>Characeae</taxon>
        <taxon>Chara</taxon>
    </lineage>
</organism>
<evidence type="ECO:0000313" key="3">
    <source>
        <dbReference type="Proteomes" id="UP000265515"/>
    </source>
</evidence>
<name>A0A388JNQ4_CHABU</name>
<evidence type="ECO:0000313" key="2">
    <source>
        <dbReference type="EMBL" id="GBG59383.1"/>
    </source>
</evidence>
<protein>
    <submittedName>
        <fullName evidence="2">Uncharacterized protein</fullName>
    </submittedName>
</protein>
<dbReference type="AlphaFoldDB" id="A0A388JNQ4"/>
<dbReference type="Proteomes" id="UP000265515">
    <property type="component" value="Unassembled WGS sequence"/>
</dbReference>
<dbReference type="EMBL" id="BFEA01000004">
    <property type="protein sequence ID" value="GBG59383.1"/>
    <property type="molecule type" value="Genomic_DNA"/>
</dbReference>
<evidence type="ECO:0000256" key="1">
    <source>
        <dbReference type="SAM" id="MobiDB-lite"/>
    </source>
</evidence>
<accession>A0A388JNQ4</accession>
<comment type="caution">
    <text evidence="2">The sequence shown here is derived from an EMBL/GenBank/DDBJ whole genome shotgun (WGS) entry which is preliminary data.</text>
</comment>
<sequence length="215" mass="22660">MAAGGCMAAARGAAFTATSPLAGYLAATAGDRCCGEPLLPLRLRCVSSSSSSSSPSSSPMTGIPHACGCATRSRVPNAVFAVLGADRQKHAGNVRSGLRHLEDTLRTLRAHTASRRGLHEPCRLLQRYGVEEGAERRRRIRGTTISASSSDRPDTDEAKAQAPNPAPVKTNLGTSSAAQLLGMKGAKAGETVRKLPYRKGVRVNALWRYIIGSHK</sequence>
<reference evidence="2 3" key="1">
    <citation type="journal article" date="2018" name="Cell">
        <title>The Chara Genome: Secondary Complexity and Implications for Plant Terrestrialization.</title>
        <authorList>
            <person name="Nishiyama T."/>
            <person name="Sakayama H."/>
            <person name="Vries J.D."/>
            <person name="Buschmann H."/>
            <person name="Saint-Marcoux D."/>
            <person name="Ullrich K.K."/>
            <person name="Haas F.B."/>
            <person name="Vanderstraeten L."/>
            <person name="Becker D."/>
            <person name="Lang D."/>
            <person name="Vosolsobe S."/>
            <person name="Rombauts S."/>
            <person name="Wilhelmsson P.K.I."/>
            <person name="Janitza P."/>
            <person name="Kern R."/>
            <person name="Heyl A."/>
            <person name="Rumpler F."/>
            <person name="Villalobos L.I.A.C."/>
            <person name="Clay J.M."/>
            <person name="Skokan R."/>
            <person name="Toyoda A."/>
            <person name="Suzuki Y."/>
            <person name="Kagoshima H."/>
            <person name="Schijlen E."/>
            <person name="Tajeshwar N."/>
            <person name="Catarino B."/>
            <person name="Hetherington A.J."/>
            <person name="Saltykova A."/>
            <person name="Bonnot C."/>
            <person name="Breuninger H."/>
            <person name="Symeonidi A."/>
            <person name="Radhakrishnan G.V."/>
            <person name="Van Nieuwerburgh F."/>
            <person name="Deforce D."/>
            <person name="Chang C."/>
            <person name="Karol K.G."/>
            <person name="Hedrich R."/>
            <person name="Ulvskov P."/>
            <person name="Glockner G."/>
            <person name="Delwiche C.F."/>
            <person name="Petrasek J."/>
            <person name="Van de Peer Y."/>
            <person name="Friml J."/>
            <person name="Beilby M."/>
            <person name="Dolan L."/>
            <person name="Kohara Y."/>
            <person name="Sugano S."/>
            <person name="Fujiyama A."/>
            <person name="Delaux P.-M."/>
            <person name="Quint M."/>
            <person name="TheiBen G."/>
            <person name="Hagemann M."/>
            <person name="Harholt J."/>
            <person name="Dunand C."/>
            <person name="Zachgo S."/>
            <person name="Langdale J."/>
            <person name="Maumus F."/>
            <person name="Straeten D.V.D."/>
            <person name="Gould S.B."/>
            <person name="Rensing S.A."/>
        </authorList>
    </citation>
    <scope>NUCLEOTIDE SEQUENCE [LARGE SCALE GENOMIC DNA]</scope>
    <source>
        <strain evidence="2 3">S276</strain>
    </source>
</reference>
<feature type="region of interest" description="Disordered" evidence="1">
    <location>
        <begin position="135"/>
        <end position="172"/>
    </location>
</feature>
<keyword evidence="3" id="KW-1185">Reference proteome</keyword>
<proteinExistence type="predicted"/>
<gene>
    <name evidence="2" type="ORF">CBR_g38409</name>
</gene>